<feature type="domain" description="Thioredoxin-like fold" evidence="8">
    <location>
        <begin position="113"/>
        <end position="234"/>
    </location>
</feature>
<accession>A0A0F9UTE3</accession>
<dbReference type="InterPro" id="IPR009094">
    <property type="entry name" value="DiS-bond_isomerase_DsbC/G_N_sf"/>
</dbReference>
<dbReference type="Pfam" id="PF10411">
    <property type="entry name" value="DsbC_N"/>
    <property type="match status" value="1"/>
</dbReference>
<dbReference type="InterPro" id="IPR018950">
    <property type="entry name" value="DiS-bond_isomerase_DsbC/G_N"/>
</dbReference>
<keyword evidence="4" id="KW-0574">Periplasm</keyword>
<evidence type="ECO:0000256" key="6">
    <source>
        <dbReference type="ARBA" id="ARBA00023284"/>
    </source>
</evidence>
<evidence type="ECO:0000256" key="1">
    <source>
        <dbReference type="ARBA" id="ARBA00004418"/>
    </source>
</evidence>
<dbReference type="InterPro" id="IPR012336">
    <property type="entry name" value="Thioredoxin-like_fold"/>
</dbReference>
<evidence type="ECO:0008006" key="10">
    <source>
        <dbReference type="Google" id="ProtNLM"/>
    </source>
</evidence>
<dbReference type="InterPro" id="IPR051470">
    <property type="entry name" value="Thiol:disulfide_interchange"/>
</dbReference>
<keyword evidence="3" id="KW-0732">Signal</keyword>
<dbReference type="CDD" id="cd03020">
    <property type="entry name" value="DsbA_DsbC_DsbG"/>
    <property type="match status" value="1"/>
</dbReference>
<keyword evidence="5" id="KW-1015">Disulfide bond</keyword>
<comment type="subcellular location">
    <subcellularLocation>
        <location evidence="1">Periplasm</location>
    </subcellularLocation>
</comment>
<comment type="caution">
    <text evidence="9">The sequence shown here is derived from an EMBL/GenBank/DDBJ whole genome shotgun (WGS) entry which is preliminary data.</text>
</comment>
<dbReference type="InterPro" id="IPR036249">
    <property type="entry name" value="Thioredoxin-like_sf"/>
</dbReference>
<organism evidence="9">
    <name type="scientific">marine sediment metagenome</name>
    <dbReference type="NCBI Taxonomy" id="412755"/>
    <lineage>
        <taxon>unclassified sequences</taxon>
        <taxon>metagenomes</taxon>
        <taxon>ecological metagenomes</taxon>
    </lineage>
</organism>
<dbReference type="PANTHER" id="PTHR35272">
    <property type="entry name" value="THIOL:DISULFIDE INTERCHANGE PROTEIN DSBC-RELATED"/>
    <property type="match status" value="1"/>
</dbReference>
<reference evidence="9" key="1">
    <citation type="journal article" date="2015" name="Nature">
        <title>Complex archaea that bridge the gap between prokaryotes and eukaryotes.</title>
        <authorList>
            <person name="Spang A."/>
            <person name="Saw J.H."/>
            <person name="Jorgensen S.L."/>
            <person name="Zaremba-Niedzwiedzka K."/>
            <person name="Martijn J."/>
            <person name="Lind A.E."/>
            <person name="van Eijk R."/>
            <person name="Schleper C."/>
            <person name="Guy L."/>
            <person name="Ettema T.J."/>
        </authorList>
    </citation>
    <scope>NUCLEOTIDE SEQUENCE</scope>
</reference>
<evidence type="ECO:0000256" key="2">
    <source>
        <dbReference type="ARBA" id="ARBA00009813"/>
    </source>
</evidence>
<evidence type="ECO:0000256" key="3">
    <source>
        <dbReference type="ARBA" id="ARBA00022729"/>
    </source>
</evidence>
<dbReference type="Gene3D" id="3.40.30.10">
    <property type="entry name" value="Glutaredoxin"/>
    <property type="match status" value="1"/>
</dbReference>
<dbReference type="GO" id="GO:0042597">
    <property type="term" value="C:periplasmic space"/>
    <property type="evidence" value="ECO:0007669"/>
    <property type="project" value="UniProtKB-SubCell"/>
</dbReference>
<evidence type="ECO:0000259" key="8">
    <source>
        <dbReference type="Pfam" id="PF13098"/>
    </source>
</evidence>
<comment type="similarity">
    <text evidence="2">Belongs to the thioredoxin family. DsbC subfamily.</text>
</comment>
<dbReference type="AlphaFoldDB" id="A0A0F9UTE3"/>
<gene>
    <name evidence="9" type="ORF">LCGC14_0183060</name>
</gene>
<proteinExistence type="inferred from homology"/>
<dbReference type="EMBL" id="LAZR01000074">
    <property type="protein sequence ID" value="KKN94979.1"/>
    <property type="molecule type" value="Genomic_DNA"/>
</dbReference>
<dbReference type="InterPro" id="IPR033954">
    <property type="entry name" value="DiS-bond_Isoase_DsbC/G"/>
</dbReference>
<dbReference type="PANTHER" id="PTHR35272:SF3">
    <property type="entry name" value="THIOL:DISULFIDE INTERCHANGE PROTEIN DSBC"/>
    <property type="match status" value="1"/>
</dbReference>
<dbReference type="SUPFAM" id="SSF52833">
    <property type="entry name" value="Thioredoxin-like"/>
    <property type="match status" value="1"/>
</dbReference>
<evidence type="ECO:0000256" key="5">
    <source>
        <dbReference type="ARBA" id="ARBA00023157"/>
    </source>
</evidence>
<name>A0A0F9UTE3_9ZZZZ</name>
<dbReference type="NCBIfam" id="NF008129">
    <property type="entry name" value="PRK10877.1"/>
    <property type="match status" value="1"/>
</dbReference>
<feature type="domain" description="Disulphide bond isomerase DsbC/G N-terminal" evidence="7">
    <location>
        <begin position="21"/>
        <end position="87"/>
    </location>
</feature>
<dbReference type="Gene3D" id="3.10.450.70">
    <property type="entry name" value="Disulphide bond isomerase, DsbC/G, N-terminal"/>
    <property type="match status" value="1"/>
</dbReference>
<sequence>MRLRYGVTCLLALWGSHAMADTQTAITEGLSKLKFDVPVSSIAETPVDGLYQVQLETGRVLYASADGKYFMQGTLIEVNDGKPRNLTSAAEASGIGQVLDKVEAKDMVVFAPETAKTHITVFTDVDCGYCRKLHSEVAELNNLGIEVRYMAFPRGGMESPAAQVMQSVWCADDRQQAMTSAKQGKQIEEKTCANPVAREYQLGQQLGVQGTPAIFLANGVMIPGYQPAEQLAAMALENKE</sequence>
<evidence type="ECO:0000256" key="4">
    <source>
        <dbReference type="ARBA" id="ARBA00022764"/>
    </source>
</evidence>
<keyword evidence="6" id="KW-0676">Redox-active center</keyword>
<evidence type="ECO:0000259" key="7">
    <source>
        <dbReference type="Pfam" id="PF10411"/>
    </source>
</evidence>
<protein>
    <recommendedName>
        <fullName evidence="10">Thiol:disulfide interchange protein</fullName>
    </recommendedName>
</protein>
<dbReference type="SUPFAM" id="SSF54423">
    <property type="entry name" value="DsbC/DsbG N-terminal domain-like"/>
    <property type="match status" value="1"/>
</dbReference>
<evidence type="ECO:0000313" key="9">
    <source>
        <dbReference type="EMBL" id="KKN94979.1"/>
    </source>
</evidence>
<dbReference type="Pfam" id="PF13098">
    <property type="entry name" value="Thioredoxin_2"/>
    <property type="match status" value="1"/>
</dbReference>